<gene>
    <name evidence="5" type="ORF">V2H41_11790</name>
</gene>
<dbReference type="InterPro" id="IPR006059">
    <property type="entry name" value="SBP"/>
</dbReference>
<keyword evidence="6" id="KW-1185">Reference proteome</keyword>
<dbReference type="RefSeq" id="WP_330975360.1">
    <property type="nucleotide sequence ID" value="NZ_JAZGLY010000007.1"/>
</dbReference>
<comment type="caution">
    <text evidence="5">The sequence shown here is derived from an EMBL/GenBank/DDBJ whole genome shotgun (WGS) entry which is preliminary data.</text>
</comment>
<reference evidence="5 6" key="1">
    <citation type="submission" date="2024-01" db="EMBL/GenBank/DDBJ databases">
        <title>Niabella digestum sp. nov., isolated from waste digestion system.</title>
        <authorList>
            <person name="Zhang L."/>
        </authorList>
    </citation>
    <scope>NUCLEOTIDE SEQUENCE [LARGE SCALE GENOMIC DNA]</scope>
    <source>
        <strain evidence="5 6">A18</strain>
    </source>
</reference>
<evidence type="ECO:0000256" key="1">
    <source>
        <dbReference type="ARBA" id="ARBA00004418"/>
    </source>
</evidence>
<dbReference type="Proteomes" id="UP001357452">
    <property type="component" value="Unassembled WGS sequence"/>
</dbReference>
<keyword evidence="4" id="KW-0732">Signal</keyword>
<evidence type="ECO:0000256" key="3">
    <source>
        <dbReference type="ARBA" id="ARBA00022448"/>
    </source>
</evidence>
<evidence type="ECO:0000256" key="4">
    <source>
        <dbReference type="ARBA" id="ARBA00022729"/>
    </source>
</evidence>
<name>A0ABU7RIY3_9BACT</name>
<organism evidence="5 6">
    <name type="scientific">Niabella digestorum</name>
    <dbReference type="NCBI Taxonomy" id="3117701"/>
    <lineage>
        <taxon>Bacteria</taxon>
        <taxon>Pseudomonadati</taxon>
        <taxon>Bacteroidota</taxon>
        <taxon>Chitinophagia</taxon>
        <taxon>Chitinophagales</taxon>
        <taxon>Chitinophagaceae</taxon>
        <taxon>Niabella</taxon>
    </lineage>
</organism>
<sequence>MADIVLKGITWNHSRGITPLQAAAQRFSELHPEVRIVWEKRSLQQFADYPIEKLTPHYDLLIIDHPWVGTASETKCVLPLDEYLSVDFLKDLENNPVGTSHISYQYAGHQWALAIDAAAPAASYRKDLLDKAGIAVPSTWEEVLALARQGKVAAPAIPIDLLMNFYTFCLAHGKTPFESKEYVIDSNIGVQALSTMKELYTLLDAAMFEKNPIAVAELMAGTDDYWYCPFAYCYSNYSRAGYAANILHYTDVVSYNGMSLQTTIGGTGLAVSAFSQYRSYALRFAEMICGASYQMHGYTYNEGQPAHKKAWLNELNNQLTNNFFKNVLPVMERSYLRPRYHGYLYFQDHAGDYVRDYLSGKSNNAVAVIEKLNELYHQSLNTRFLSTIE</sequence>
<evidence type="ECO:0000313" key="6">
    <source>
        <dbReference type="Proteomes" id="UP001357452"/>
    </source>
</evidence>
<dbReference type="Gene3D" id="3.40.190.10">
    <property type="entry name" value="Periplasmic binding protein-like II"/>
    <property type="match status" value="2"/>
</dbReference>
<dbReference type="Pfam" id="PF01547">
    <property type="entry name" value="SBP_bac_1"/>
    <property type="match status" value="1"/>
</dbReference>
<proteinExistence type="inferred from homology"/>
<keyword evidence="3" id="KW-0813">Transport</keyword>
<dbReference type="SUPFAM" id="SSF53850">
    <property type="entry name" value="Periplasmic binding protein-like II"/>
    <property type="match status" value="1"/>
</dbReference>
<evidence type="ECO:0000313" key="5">
    <source>
        <dbReference type="EMBL" id="MEE6187955.1"/>
    </source>
</evidence>
<dbReference type="InterPro" id="IPR050490">
    <property type="entry name" value="Bact_solute-bd_prot1"/>
</dbReference>
<dbReference type="PANTHER" id="PTHR43649:SF34">
    <property type="entry name" value="ABC TRANSPORTER PERIPLASMIC-BINDING PROTEIN YCJN-RELATED"/>
    <property type="match status" value="1"/>
</dbReference>
<accession>A0ABU7RIY3</accession>
<protein>
    <submittedName>
        <fullName evidence="5">Extracellular solute-binding protein</fullName>
    </submittedName>
</protein>
<dbReference type="EMBL" id="JAZGLY010000007">
    <property type="protein sequence ID" value="MEE6187955.1"/>
    <property type="molecule type" value="Genomic_DNA"/>
</dbReference>
<dbReference type="PANTHER" id="PTHR43649">
    <property type="entry name" value="ARABINOSE-BINDING PROTEIN-RELATED"/>
    <property type="match status" value="1"/>
</dbReference>
<comment type="similarity">
    <text evidence="2">Belongs to the bacterial solute-binding protein 1 family.</text>
</comment>
<comment type="subcellular location">
    <subcellularLocation>
        <location evidence="1">Periplasm</location>
    </subcellularLocation>
</comment>
<evidence type="ECO:0000256" key="2">
    <source>
        <dbReference type="ARBA" id="ARBA00008520"/>
    </source>
</evidence>